<dbReference type="RefSeq" id="WP_087663290.1">
    <property type="nucleotide sequence ID" value="NZ_JAKYKW010000143.1"/>
</dbReference>
<keyword evidence="7" id="KW-0346">Stress response</keyword>
<dbReference type="SUPFAM" id="SSF54786">
    <property type="entry name" value="YcfA/nrd intein domain"/>
    <property type="match status" value="1"/>
</dbReference>
<evidence type="ECO:0000256" key="2">
    <source>
        <dbReference type="ARBA" id="ARBA00022649"/>
    </source>
</evidence>
<evidence type="ECO:0000256" key="1">
    <source>
        <dbReference type="ARBA" id="ARBA00006620"/>
    </source>
</evidence>
<evidence type="ECO:0000313" key="8">
    <source>
        <dbReference type="EMBL" id="OUZ17909.1"/>
    </source>
</evidence>
<gene>
    <name evidence="8" type="ORF">A5869_001381</name>
</gene>
<dbReference type="Pfam" id="PF07927">
    <property type="entry name" value="HicA_toxin"/>
    <property type="match status" value="1"/>
</dbReference>
<reference evidence="8 9" key="1">
    <citation type="submission" date="2017-05" db="EMBL/GenBank/DDBJ databases">
        <title>The Genome Sequence of Enterococcus faecium 2D5_DIV0622.</title>
        <authorList>
            <consortium name="The Broad Institute Genomics Platform"/>
            <consortium name="The Broad Institute Genomic Center for Infectious Diseases"/>
            <person name="Earl A."/>
            <person name="Manson A."/>
            <person name="Schwartman J."/>
            <person name="Gilmore M."/>
            <person name="Abouelleil A."/>
            <person name="Cao P."/>
            <person name="Chapman S."/>
            <person name="Cusick C."/>
            <person name="Shea T."/>
            <person name="Young S."/>
            <person name="Neafsey D."/>
            <person name="Nusbaum C."/>
            <person name="Birren B."/>
        </authorList>
    </citation>
    <scope>NUCLEOTIDE SEQUENCE [LARGE SCALE GENOMIC DNA]</scope>
    <source>
        <strain evidence="8 9">2D5_DIV0622</strain>
    </source>
</reference>
<dbReference type="InterPro" id="IPR012933">
    <property type="entry name" value="HicA_mRNA_interferase"/>
</dbReference>
<dbReference type="EMBL" id="NIBL01000002">
    <property type="protein sequence ID" value="OUZ17909.1"/>
    <property type="molecule type" value="Genomic_DNA"/>
</dbReference>
<comment type="similarity">
    <text evidence="1">Belongs to the HicA mRNA interferase family.</text>
</comment>
<accession>A0A200I076</accession>
<evidence type="ECO:0000256" key="7">
    <source>
        <dbReference type="ARBA" id="ARBA00023016"/>
    </source>
</evidence>
<dbReference type="GO" id="GO:0016787">
    <property type="term" value="F:hydrolase activity"/>
    <property type="evidence" value="ECO:0007669"/>
    <property type="project" value="UniProtKB-KW"/>
</dbReference>
<dbReference type="InterPro" id="IPR038570">
    <property type="entry name" value="HicA_sf"/>
</dbReference>
<evidence type="ECO:0008006" key="10">
    <source>
        <dbReference type="Google" id="ProtNLM"/>
    </source>
</evidence>
<keyword evidence="4" id="KW-0255">Endonuclease</keyword>
<evidence type="ECO:0000256" key="6">
    <source>
        <dbReference type="ARBA" id="ARBA00022884"/>
    </source>
</evidence>
<comment type="caution">
    <text evidence="8">The sequence shown here is derived from an EMBL/GenBank/DDBJ whole genome shotgun (WGS) entry which is preliminary data.</text>
</comment>
<dbReference type="Proteomes" id="UP000196503">
    <property type="component" value="Unassembled WGS sequence"/>
</dbReference>
<keyword evidence="3" id="KW-0540">Nuclease</keyword>
<dbReference type="GO" id="GO:0004519">
    <property type="term" value="F:endonuclease activity"/>
    <property type="evidence" value="ECO:0007669"/>
    <property type="project" value="UniProtKB-KW"/>
</dbReference>
<proteinExistence type="inferred from homology"/>
<evidence type="ECO:0000256" key="5">
    <source>
        <dbReference type="ARBA" id="ARBA00022801"/>
    </source>
</evidence>
<keyword evidence="2" id="KW-1277">Toxin-antitoxin system</keyword>
<evidence type="ECO:0000256" key="3">
    <source>
        <dbReference type="ARBA" id="ARBA00022722"/>
    </source>
</evidence>
<dbReference type="AlphaFoldDB" id="A0A200I076"/>
<evidence type="ECO:0000313" key="9">
    <source>
        <dbReference type="Proteomes" id="UP000196503"/>
    </source>
</evidence>
<organism evidence="8 9">
    <name type="scientific">Enterococcus cecorum</name>
    <dbReference type="NCBI Taxonomy" id="44008"/>
    <lineage>
        <taxon>Bacteria</taxon>
        <taxon>Bacillati</taxon>
        <taxon>Bacillota</taxon>
        <taxon>Bacilli</taxon>
        <taxon>Lactobacillales</taxon>
        <taxon>Enterococcaceae</taxon>
        <taxon>Enterococcus</taxon>
    </lineage>
</organism>
<keyword evidence="6" id="KW-0694">RNA-binding</keyword>
<dbReference type="GO" id="GO:0003729">
    <property type="term" value="F:mRNA binding"/>
    <property type="evidence" value="ECO:0007669"/>
    <property type="project" value="InterPro"/>
</dbReference>
<evidence type="ECO:0000256" key="4">
    <source>
        <dbReference type="ARBA" id="ARBA00022759"/>
    </source>
</evidence>
<name>A0A200I076_9ENTE</name>
<sequence length="58" mass="6529">MLKLAKKNGWKEVRQKGSHHILQKEGFPVVVVPVHGNEDLKKGLEQSLLKDLGITLDK</sequence>
<keyword evidence="5" id="KW-0378">Hydrolase</keyword>
<protein>
    <recommendedName>
        <fullName evidence="10">Toxin HicA</fullName>
    </recommendedName>
</protein>
<dbReference type="Gene3D" id="3.30.920.30">
    <property type="entry name" value="Hypothetical protein"/>
    <property type="match status" value="1"/>
</dbReference>